<dbReference type="Pfam" id="PF14908">
    <property type="entry name" value="HU-CCDC81_euk_1"/>
    <property type="match status" value="1"/>
</dbReference>
<dbReference type="InterPro" id="IPR028034">
    <property type="entry name" value="HU-CCDC81"/>
</dbReference>
<evidence type="ECO:0000259" key="3">
    <source>
        <dbReference type="Pfam" id="PF18289"/>
    </source>
</evidence>
<dbReference type="Proteomes" id="UP000796761">
    <property type="component" value="Unassembled WGS sequence"/>
</dbReference>
<feature type="compositionally biased region" description="Polar residues" evidence="1">
    <location>
        <begin position="285"/>
        <end position="300"/>
    </location>
</feature>
<dbReference type="AlphaFoldDB" id="A0A8K1LI82"/>
<dbReference type="GO" id="GO:0005815">
    <property type="term" value="C:microtubule organizing center"/>
    <property type="evidence" value="ECO:0007669"/>
    <property type="project" value="TreeGrafter"/>
</dbReference>
<dbReference type="PANTHER" id="PTHR14362">
    <property type="entry name" value="COILED-COIL DOMAIN-CONTAINING PROTEIN 81"/>
    <property type="match status" value="1"/>
</dbReference>
<proteinExistence type="predicted"/>
<sequence length="442" mass="49977">MQKFLLYNSVEPEELPTLRELNTIEICKIWSAISRHIYKQLLQKRAVEIGIGSFAVVPTHATVAEGKVLPIERPMFILNKPVKMFYKETPIVNPDFEAITANTHFRHEIVDHCVQETLLCFAGALRDNKEVEFSFRGIGILAVRAKVVTMNFFDACLLELDTTGNMLQALLEDPKMMSIVAFPGQNDFSRISQEVILLPSLVVETPHQPSAHPVSLKPRRASAPWGGAARRVSVLDPVFLARRRISQVSQLSMEADHARDKEAGPGGHLALIQEKTEMMLKHPTSPAQQGLKTTASTSRPSEVRRHPLYTEKEEKELQLLLASKRHEVEAEVWRKYFANRAVTEYGQTSCPYVFEDPYRPPDILRKAYSRKLKERVRQRRAKSSGLEQQAQLQFSSKVLEETNPGTKQIENLFGFLSRFPGLPKHNFLTLLLSGSIPTVAGF</sequence>
<feature type="region of interest" description="Disordered" evidence="1">
    <location>
        <begin position="283"/>
        <end position="302"/>
    </location>
</feature>
<dbReference type="Pfam" id="PF18289">
    <property type="entry name" value="HU-CCDC81_euk_2"/>
    <property type="match status" value="1"/>
</dbReference>
<dbReference type="InterPro" id="IPR026295">
    <property type="entry name" value="CCD81"/>
</dbReference>
<name>A0A8K1LI82_9PASS</name>
<gene>
    <name evidence="4" type="ORF">HGM15179_012521</name>
</gene>
<evidence type="ECO:0000313" key="5">
    <source>
        <dbReference type="Proteomes" id="UP000796761"/>
    </source>
</evidence>
<dbReference type="EMBL" id="SWJQ01000426">
    <property type="protein sequence ID" value="TRZ14583.1"/>
    <property type="molecule type" value="Genomic_DNA"/>
</dbReference>
<feature type="domain" description="CCDC81 HU" evidence="3">
    <location>
        <begin position="90"/>
        <end position="163"/>
    </location>
</feature>
<evidence type="ECO:0000256" key="1">
    <source>
        <dbReference type="SAM" id="MobiDB-lite"/>
    </source>
</evidence>
<evidence type="ECO:0000259" key="2">
    <source>
        <dbReference type="Pfam" id="PF14908"/>
    </source>
</evidence>
<accession>A0A8K1LI82</accession>
<dbReference type="PANTHER" id="PTHR14362:SF2">
    <property type="entry name" value="COILED-COIL DOMAIN-CONTAINING PROTEIN 81"/>
    <property type="match status" value="1"/>
</dbReference>
<dbReference type="InterPro" id="IPR040673">
    <property type="entry name" value="CCDC81_HU_dom_2"/>
</dbReference>
<keyword evidence="5" id="KW-1185">Reference proteome</keyword>
<evidence type="ECO:0008006" key="6">
    <source>
        <dbReference type="Google" id="ProtNLM"/>
    </source>
</evidence>
<dbReference type="OrthoDB" id="125906at2759"/>
<evidence type="ECO:0000313" key="4">
    <source>
        <dbReference type="EMBL" id="TRZ14583.1"/>
    </source>
</evidence>
<feature type="domain" description="CCDC81 HU" evidence="2">
    <location>
        <begin position="12"/>
        <end position="81"/>
    </location>
</feature>
<reference evidence="4" key="1">
    <citation type="submission" date="2019-04" db="EMBL/GenBank/DDBJ databases">
        <title>Genome assembly of Zosterops borbonicus 15179.</title>
        <authorList>
            <person name="Leroy T."/>
            <person name="Anselmetti Y."/>
            <person name="Tilak M.-K."/>
            <person name="Nabholz B."/>
        </authorList>
    </citation>
    <scope>NUCLEOTIDE SEQUENCE</scope>
    <source>
        <strain evidence="4">HGM_15179</strain>
        <tissue evidence="4">Muscle</tissue>
    </source>
</reference>
<organism evidence="4 5">
    <name type="scientific">Zosterops borbonicus</name>
    <dbReference type="NCBI Taxonomy" id="364589"/>
    <lineage>
        <taxon>Eukaryota</taxon>
        <taxon>Metazoa</taxon>
        <taxon>Chordata</taxon>
        <taxon>Craniata</taxon>
        <taxon>Vertebrata</taxon>
        <taxon>Euteleostomi</taxon>
        <taxon>Archelosauria</taxon>
        <taxon>Archosauria</taxon>
        <taxon>Dinosauria</taxon>
        <taxon>Saurischia</taxon>
        <taxon>Theropoda</taxon>
        <taxon>Coelurosauria</taxon>
        <taxon>Aves</taxon>
        <taxon>Neognathae</taxon>
        <taxon>Neoaves</taxon>
        <taxon>Telluraves</taxon>
        <taxon>Australaves</taxon>
        <taxon>Passeriformes</taxon>
        <taxon>Sylvioidea</taxon>
        <taxon>Zosteropidae</taxon>
        <taxon>Zosterops</taxon>
    </lineage>
</organism>
<protein>
    <recommendedName>
        <fullName evidence="6">Coiled-coil domain-containing protein 81</fullName>
    </recommendedName>
</protein>
<comment type="caution">
    <text evidence="4">The sequence shown here is derived from an EMBL/GenBank/DDBJ whole genome shotgun (WGS) entry which is preliminary data.</text>
</comment>